<gene>
    <name evidence="5" type="ORF">ADL12_37495</name>
</gene>
<dbReference type="PANTHER" id="PTHR22604">
    <property type="entry name" value="OXIDOREDUCTASES"/>
    <property type="match status" value="1"/>
</dbReference>
<dbReference type="EMBL" id="LLZG01000377">
    <property type="protein sequence ID" value="KUL24314.1"/>
    <property type="molecule type" value="Genomic_DNA"/>
</dbReference>
<dbReference type="GO" id="GO:0000166">
    <property type="term" value="F:nucleotide binding"/>
    <property type="evidence" value="ECO:0007669"/>
    <property type="project" value="InterPro"/>
</dbReference>
<keyword evidence="6" id="KW-1185">Reference proteome</keyword>
<dbReference type="GO" id="GO:0016491">
    <property type="term" value="F:oxidoreductase activity"/>
    <property type="evidence" value="ECO:0007669"/>
    <property type="project" value="UniProtKB-KW"/>
</dbReference>
<dbReference type="AlphaFoldDB" id="A0A101JCM0"/>
<sequence>MSDPGREPLRIGVLGAARITELSLVGPARTTGHRLVAVAARDRSRAEAFADEHDVERVVDSYADLLADPEVEVVYNPLANGLHGPWNLAALAAGKHVLTEKPSASNAEEAAEVLQAAEKAGTVFMEAFHYLFHPVTRRLHEILESGELGELQRVETLVAIPAPDDSDPRWSLTLAGGAVMDLGCYSLHAVRMLAPWAGGAPRLVSARGGERSEMGVPPDGVWGRAGAPGVDEWLDAELEFPGGATASARCHMAYGELEMSCRIVGSRGEAFAPNFVLPHRDDRVVVRTPEGERTERLGTRSSYTYQLEALAAHIRRDAPLPLDADDALATMSLIDESYRAAGFEPRPRTAL</sequence>
<feature type="domain" description="GFO/IDH/MocA-like oxidoreductase" evidence="4">
    <location>
        <begin position="137"/>
        <end position="269"/>
    </location>
</feature>
<protein>
    <submittedName>
        <fullName evidence="5">Oxidoreductase</fullName>
    </submittedName>
</protein>
<reference evidence="6" key="1">
    <citation type="submission" date="2015-10" db="EMBL/GenBank/DDBJ databases">
        <authorList>
            <person name="Ju K.-S."/>
            <person name="Doroghazi J.R."/>
            <person name="Metcalf W.W."/>
        </authorList>
    </citation>
    <scope>NUCLEOTIDE SEQUENCE [LARGE SCALE GENOMIC DNA]</scope>
    <source>
        <strain evidence="6">NRRL 3151</strain>
    </source>
</reference>
<dbReference type="Pfam" id="PF22725">
    <property type="entry name" value="GFO_IDH_MocA_C3"/>
    <property type="match status" value="1"/>
</dbReference>
<dbReference type="Gene3D" id="3.30.360.10">
    <property type="entry name" value="Dihydrodipicolinate Reductase, domain 2"/>
    <property type="match status" value="1"/>
</dbReference>
<dbReference type="InterPro" id="IPR055170">
    <property type="entry name" value="GFO_IDH_MocA-like_dom"/>
</dbReference>
<name>A0A101JCM0_9ACTN</name>
<dbReference type="OrthoDB" id="179913at2"/>
<comment type="caution">
    <text evidence="5">The sequence shown here is derived from an EMBL/GenBank/DDBJ whole genome shotgun (WGS) entry which is preliminary data.</text>
</comment>
<dbReference type="InterPro" id="IPR050984">
    <property type="entry name" value="Gfo/Idh/MocA_domain"/>
</dbReference>
<dbReference type="SUPFAM" id="SSF51735">
    <property type="entry name" value="NAD(P)-binding Rossmann-fold domains"/>
    <property type="match status" value="1"/>
</dbReference>
<dbReference type="PANTHER" id="PTHR22604:SF105">
    <property type="entry name" value="TRANS-1,2-DIHYDROBENZENE-1,2-DIOL DEHYDROGENASE"/>
    <property type="match status" value="1"/>
</dbReference>
<evidence type="ECO:0000313" key="5">
    <source>
        <dbReference type="EMBL" id="KUL24314.1"/>
    </source>
</evidence>
<accession>A0A101JCM0</accession>
<dbReference type="InterPro" id="IPR000683">
    <property type="entry name" value="Gfo/Idh/MocA-like_OxRdtase_N"/>
</dbReference>
<proteinExistence type="inferred from homology"/>
<evidence type="ECO:0000259" key="4">
    <source>
        <dbReference type="Pfam" id="PF22725"/>
    </source>
</evidence>
<evidence type="ECO:0000313" key="6">
    <source>
        <dbReference type="Proteomes" id="UP000053923"/>
    </source>
</evidence>
<dbReference type="InterPro" id="IPR036291">
    <property type="entry name" value="NAD(P)-bd_dom_sf"/>
</dbReference>
<evidence type="ECO:0000256" key="2">
    <source>
        <dbReference type="ARBA" id="ARBA00023002"/>
    </source>
</evidence>
<organism evidence="5 6">
    <name type="scientific">Streptomyces regalis</name>
    <dbReference type="NCBI Taxonomy" id="68262"/>
    <lineage>
        <taxon>Bacteria</taxon>
        <taxon>Bacillati</taxon>
        <taxon>Actinomycetota</taxon>
        <taxon>Actinomycetes</taxon>
        <taxon>Kitasatosporales</taxon>
        <taxon>Streptomycetaceae</taxon>
        <taxon>Streptomyces</taxon>
    </lineage>
</organism>
<dbReference type="Proteomes" id="UP000053923">
    <property type="component" value="Unassembled WGS sequence"/>
</dbReference>
<feature type="domain" description="Gfo/Idh/MocA-like oxidoreductase N-terminal" evidence="3">
    <location>
        <begin position="9"/>
        <end position="127"/>
    </location>
</feature>
<dbReference type="SUPFAM" id="SSF55347">
    <property type="entry name" value="Glyceraldehyde-3-phosphate dehydrogenase-like, C-terminal domain"/>
    <property type="match status" value="1"/>
</dbReference>
<keyword evidence="2" id="KW-0560">Oxidoreductase</keyword>
<dbReference type="RefSeq" id="WP_062711238.1">
    <property type="nucleotide sequence ID" value="NZ_LLZG01000377.1"/>
</dbReference>
<evidence type="ECO:0000256" key="1">
    <source>
        <dbReference type="ARBA" id="ARBA00010928"/>
    </source>
</evidence>
<dbReference type="Gene3D" id="3.40.50.720">
    <property type="entry name" value="NAD(P)-binding Rossmann-like Domain"/>
    <property type="match status" value="1"/>
</dbReference>
<dbReference type="Pfam" id="PF01408">
    <property type="entry name" value="GFO_IDH_MocA"/>
    <property type="match status" value="1"/>
</dbReference>
<comment type="similarity">
    <text evidence="1">Belongs to the Gfo/Idh/MocA family.</text>
</comment>
<evidence type="ECO:0000259" key="3">
    <source>
        <dbReference type="Pfam" id="PF01408"/>
    </source>
</evidence>